<comment type="similarity">
    <text evidence="2">Belongs to the Ca(2+):cation antiporter (CaCA) (TC 2.A.19) family.</text>
</comment>
<dbReference type="GO" id="GO:0016020">
    <property type="term" value="C:membrane"/>
    <property type="evidence" value="ECO:0007669"/>
    <property type="project" value="UniProtKB-SubCell"/>
</dbReference>
<comment type="subcellular location">
    <subcellularLocation>
        <location evidence="1">Membrane</location>
        <topology evidence="1">Multi-pass membrane protein</topology>
    </subcellularLocation>
</comment>
<keyword evidence="3" id="KW-0813">Transport</keyword>
<dbReference type="InterPro" id="IPR051359">
    <property type="entry name" value="CaCA_antiporter"/>
</dbReference>
<protein>
    <recommendedName>
        <fullName evidence="9">Sodium/calcium exchanger membrane region domain-containing protein</fullName>
    </recommendedName>
</protein>
<keyword evidence="5 8" id="KW-1133">Transmembrane helix</keyword>
<evidence type="ECO:0000256" key="5">
    <source>
        <dbReference type="ARBA" id="ARBA00022989"/>
    </source>
</evidence>
<feature type="transmembrane region" description="Helical" evidence="8">
    <location>
        <begin position="212"/>
        <end position="233"/>
    </location>
</feature>
<evidence type="ECO:0000256" key="4">
    <source>
        <dbReference type="ARBA" id="ARBA00022692"/>
    </source>
</evidence>
<feature type="transmembrane region" description="Helical" evidence="8">
    <location>
        <begin position="784"/>
        <end position="803"/>
    </location>
</feature>
<feature type="transmembrane region" description="Helical" evidence="8">
    <location>
        <begin position="823"/>
        <end position="849"/>
    </location>
</feature>
<feature type="transmembrane region" description="Helical" evidence="8">
    <location>
        <begin position="133"/>
        <end position="157"/>
    </location>
</feature>
<feature type="domain" description="Sodium/calcium exchanger membrane region" evidence="9">
    <location>
        <begin position="144"/>
        <end position="283"/>
    </location>
</feature>
<feature type="compositionally biased region" description="Polar residues" evidence="7">
    <location>
        <begin position="523"/>
        <end position="543"/>
    </location>
</feature>
<keyword evidence="4 8" id="KW-0812">Transmembrane</keyword>
<feature type="region of interest" description="Disordered" evidence="7">
    <location>
        <begin position="474"/>
        <end position="504"/>
    </location>
</feature>
<dbReference type="EMBL" id="PQFF01000135">
    <property type="protein sequence ID" value="RHZ79543.1"/>
    <property type="molecule type" value="Genomic_DNA"/>
</dbReference>
<feature type="transmembrane region" description="Helical" evidence="8">
    <location>
        <begin position="704"/>
        <end position="722"/>
    </location>
</feature>
<evidence type="ECO:0000313" key="11">
    <source>
        <dbReference type="Proteomes" id="UP000266861"/>
    </source>
</evidence>
<accession>A0A397J388</accession>
<dbReference type="InterPro" id="IPR044880">
    <property type="entry name" value="NCX_ion-bd_dom_sf"/>
</dbReference>
<proteinExistence type="inferred from homology"/>
<name>A0A397J388_9GLOM</name>
<feature type="transmembrane region" description="Helical" evidence="8">
    <location>
        <begin position="753"/>
        <end position="772"/>
    </location>
</feature>
<evidence type="ECO:0000256" key="1">
    <source>
        <dbReference type="ARBA" id="ARBA00004141"/>
    </source>
</evidence>
<dbReference type="Pfam" id="PF01699">
    <property type="entry name" value="Na_Ca_ex"/>
    <property type="match status" value="2"/>
</dbReference>
<feature type="transmembrane region" description="Helical" evidence="8">
    <location>
        <begin position="13"/>
        <end position="31"/>
    </location>
</feature>
<dbReference type="STRING" id="1348612.A0A397J388"/>
<keyword evidence="11" id="KW-1185">Reference proteome</keyword>
<dbReference type="Proteomes" id="UP000266861">
    <property type="component" value="Unassembled WGS sequence"/>
</dbReference>
<dbReference type="GO" id="GO:0006874">
    <property type="term" value="P:intracellular calcium ion homeostasis"/>
    <property type="evidence" value="ECO:0007669"/>
    <property type="project" value="TreeGrafter"/>
</dbReference>
<feature type="domain" description="Sodium/calcium exchanger membrane region" evidence="9">
    <location>
        <begin position="760"/>
        <end position="907"/>
    </location>
</feature>
<keyword evidence="6 8" id="KW-0472">Membrane</keyword>
<evidence type="ECO:0000259" key="9">
    <source>
        <dbReference type="Pfam" id="PF01699"/>
    </source>
</evidence>
<comment type="caution">
    <text evidence="10">The sequence shown here is derived from an EMBL/GenBank/DDBJ whole genome shotgun (WGS) entry which is preliminary data.</text>
</comment>
<feature type="transmembrane region" description="Helical" evidence="8">
    <location>
        <begin position="245"/>
        <end position="263"/>
    </location>
</feature>
<gene>
    <name evidence="10" type="ORF">Glove_144g150</name>
</gene>
<organism evidence="10 11">
    <name type="scientific">Diversispora epigaea</name>
    <dbReference type="NCBI Taxonomy" id="1348612"/>
    <lineage>
        <taxon>Eukaryota</taxon>
        <taxon>Fungi</taxon>
        <taxon>Fungi incertae sedis</taxon>
        <taxon>Mucoromycota</taxon>
        <taxon>Glomeromycotina</taxon>
        <taxon>Glomeromycetes</taxon>
        <taxon>Diversisporales</taxon>
        <taxon>Diversisporaceae</taxon>
        <taxon>Diversispora</taxon>
    </lineage>
</organism>
<feature type="compositionally biased region" description="Low complexity" evidence="7">
    <location>
        <begin position="544"/>
        <end position="563"/>
    </location>
</feature>
<dbReference type="GO" id="GO:0008324">
    <property type="term" value="F:monoatomic cation transmembrane transporter activity"/>
    <property type="evidence" value="ECO:0007669"/>
    <property type="project" value="TreeGrafter"/>
</dbReference>
<feature type="transmembrane region" description="Helical" evidence="8">
    <location>
        <begin position="269"/>
        <end position="288"/>
    </location>
</feature>
<dbReference type="Gene3D" id="1.20.1420.30">
    <property type="entry name" value="NCX, central ion-binding region"/>
    <property type="match status" value="2"/>
</dbReference>
<evidence type="ECO:0000256" key="3">
    <source>
        <dbReference type="ARBA" id="ARBA00022448"/>
    </source>
</evidence>
<feature type="transmembrane region" description="Helical" evidence="8">
    <location>
        <begin position="861"/>
        <end position="880"/>
    </location>
</feature>
<dbReference type="PANTHER" id="PTHR12266">
    <property type="entry name" value="NA+/CA2+ K+ INDEPENDENT EXCHANGER"/>
    <property type="match status" value="1"/>
</dbReference>
<evidence type="ECO:0000256" key="8">
    <source>
        <dbReference type="SAM" id="Phobius"/>
    </source>
</evidence>
<reference evidence="10 11" key="1">
    <citation type="submission" date="2018-08" db="EMBL/GenBank/DDBJ databases">
        <title>Genome and evolution of the arbuscular mycorrhizal fungus Diversispora epigaea (formerly Glomus versiforme) and its bacterial endosymbionts.</title>
        <authorList>
            <person name="Sun X."/>
            <person name="Fei Z."/>
            <person name="Harrison M."/>
        </authorList>
    </citation>
    <scope>NUCLEOTIDE SEQUENCE [LARGE SCALE GENOMIC DNA]</scope>
    <source>
        <strain evidence="10 11">IT104</strain>
    </source>
</reference>
<dbReference type="OrthoDB" id="407410at2759"/>
<evidence type="ECO:0000256" key="6">
    <source>
        <dbReference type="ARBA" id="ARBA00023136"/>
    </source>
</evidence>
<evidence type="ECO:0000256" key="7">
    <source>
        <dbReference type="SAM" id="MobiDB-lite"/>
    </source>
</evidence>
<feature type="transmembrane region" description="Helical" evidence="8">
    <location>
        <begin position="892"/>
        <end position="910"/>
    </location>
</feature>
<dbReference type="PANTHER" id="PTHR12266:SF0">
    <property type="entry name" value="MITOCHONDRIAL SODIUM_CALCIUM EXCHANGER PROTEIN"/>
    <property type="match status" value="1"/>
</dbReference>
<feature type="transmembrane region" description="Helical" evidence="8">
    <location>
        <begin position="625"/>
        <end position="645"/>
    </location>
</feature>
<feature type="region of interest" description="Disordered" evidence="7">
    <location>
        <begin position="523"/>
        <end position="563"/>
    </location>
</feature>
<sequence>MTTTSTLSLNRKTYFLLLFVFLFFNVTNFLWKQRRYNSNNNNNLHNKVTSLLFKKEEFSNEFGFPNSENSEEWLAIEGNISYFSNNLERIAAKRKCDNIYNQKDKCEFVKRNCQDIVTGLIDYLRFYFCSIQIWNLVSLSILFIWLLFLFGFVGVAASDFFCPNLNTIASQLNLSESMAGVTFLAFGNGSPDLFSTFTAMSHESGSLAIGELIGAASFITSVVAGSMAVIAPFRVSRVPFMRNVIFFLVAITITLSIVWDGYIHLWESILLVAFYILYVSVVFVGSWWTENQKKIKWQEQKARDEYNQNLRVDVDTDNQGVTIEDEYDNQEYEYDSYRETDALLPGGEQHVPDYSNRTAVPIPISMTNLATHSHNEGQTHFTQASFISRQPARGTRPSLFGAIEFRDIVNSLKLDSSARALGVLGRNYKSDLYNSRPRSRTLPYSRTINNLSRRRSWASTNYIIEEYENPFDHVIINEGGSSSNHHQQQQQQQQSNPTNTLQVPTSFTHDQESATQLSISPLSISDNLHPENNPSQSQFISDVNSLRSSPRSTPLNSRSPSLSPLSPILSPIVSPLLSPVTPISNLSLSSLSSFKITILSLLNNLQILFFPYLGGFSNKSLFAKFIALMACPATFLLTLTLPVVYEDDVTNNDEKDNQANTFDNQLPPPPTIVIQPPPTTVGNQDEVIIPSPEENVKLTGWNRTLTAIQLLFAPLFASVVLFGDIKSIACSLVIGIILSSLCIIFTHENKPPFFYSSLCFMGFGVAMVWIFLVANEVVSLLESLGLIIGVSEAILGLTIFAMGNSLGDFVANITIAKMGLPMMAISACFGSPMLNILLGIGLSGTYMTAKTGRPYKIDVEPTLFISSIGLLISLLSALVYLPLNNYHMTKSWGYYLISIYVICMIFNVILELQEKAN</sequence>
<feature type="transmembrane region" description="Helical" evidence="8">
    <location>
        <begin position="729"/>
        <end position="747"/>
    </location>
</feature>
<evidence type="ECO:0000256" key="2">
    <source>
        <dbReference type="ARBA" id="ARBA00008170"/>
    </source>
</evidence>
<dbReference type="InterPro" id="IPR004837">
    <property type="entry name" value="NaCa_Exmemb"/>
</dbReference>
<dbReference type="AlphaFoldDB" id="A0A397J388"/>
<feature type="compositionally biased region" description="Low complexity" evidence="7">
    <location>
        <begin position="481"/>
        <end position="496"/>
    </location>
</feature>
<evidence type="ECO:0000313" key="10">
    <source>
        <dbReference type="EMBL" id="RHZ79543.1"/>
    </source>
</evidence>